<keyword evidence="2" id="KW-0812">Transmembrane</keyword>
<protein>
    <recommendedName>
        <fullName evidence="5">Rab-GAP TBC domain-containing protein</fullName>
    </recommendedName>
</protein>
<feature type="region of interest" description="Disordered" evidence="1">
    <location>
        <begin position="132"/>
        <end position="190"/>
    </location>
</feature>
<dbReference type="OMA" id="PCFLCCH"/>
<organism evidence="3 4">
    <name type="scientific">Pongo abelii</name>
    <name type="common">Sumatran orangutan</name>
    <name type="synonym">Pongo pygmaeus abelii</name>
    <dbReference type="NCBI Taxonomy" id="9601"/>
    <lineage>
        <taxon>Eukaryota</taxon>
        <taxon>Metazoa</taxon>
        <taxon>Chordata</taxon>
        <taxon>Craniata</taxon>
        <taxon>Vertebrata</taxon>
        <taxon>Euteleostomi</taxon>
        <taxon>Mammalia</taxon>
        <taxon>Eutheria</taxon>
        <taxon>Euarchontoglires</taxon>
        <taxon>Primates</taxon>
        <taxon>Haplorrhini</taxon>
        <taxon>Catarrhini</taxon>
        <taxon>Hominidae</taxon>
        <taxon>Pongo</taxon>
    </lineage>
</organism>
<name>A0A8I5T062_PONAB</name>
<feature type="region of interest" description="Disordered" evidence="1">
    <location>
        <begin position="353"/>
        <end position="387"/>
    </location>
</feature>
<accession>A0A8I5T062</accession>
<evidence type="ECO:0000256" key="1">
    <source>
        <dbReference type="SAM" id="MobiDB-lite"/>
    </source>
</evidence>
<reference evidence="3 4" key="1">
    <citation type="submission" date="2008-02" db="EMBL/GenBank/DDBJ databases">
        <title>A 6x draft sequence assembly of the Pongo pygmaeus abelii genome.</title>
        <authorList>
            <person name="Wilson R.K."/>
            <person name="Mardis E."/>
        </authorList>
    </citation>
    <scope>NUCLEOTIDE SEQUENCE [LARGE SCALE GENOMIC DNA]</scope>
</reference>
<dbReference type="Gene3D" id="1.10.472.80">
    <property type="entry name" value="Ypt/Rab-GAP domain of gyp1p, domain 3"/>
    <property type="match status" value="1"/>
</dbReference>
<evidence type="ECO:0000256" key="2">
    <source>
        <dbReference type="SAM" id="Phobius"/>
    </source>
</evidence>
<keyword evidence="2" id="KW-0472">Membrane</keyword>
<feature type="region of interest" description="Disordered" evidence="1">
    <location>
        <begin position="231"/>
        <end position="310"/>
    </location>
</feature>
<feature type="compositionally biased region" description="Low complexity" evidence="1">
    <location>
        <begin position="354"/>
        <end position="386"/>
    </location>
</feature>
<reference evidence="3" key="2">
    <citation type="submission" date="2025-08" db="UniProtKB">
        <authorList>
            <consortium name="Ensembl"/>
        </authorList>
    </citation>
    <scope>IDENTIFICATION</scope>
</reference>
<dbReference type="InterPro" id="IPR035969">
    <property type="entry name" value="Rab-GAP_TBC_sf"/>
</dbReference>
<reference evidence="3" key="3">
    <citation type="submission" date="2025-09" db="UniProtKB">
        <authorList>
            <consortium name="Ensembl"/>
        </authorList>
    </citation>
    <scope>IDENTIFICATION</scope>
</reference>
<keyword evidence="4" id="KW-1185">Reference proteome</keyword>
<evidence type="ECO:0000313" key="4">
    <source>
        <dbReference type="Proteomes" id="UP000001595"/>
    </source>
</evidence>
<feature type="compositionally biased region" description="Basic and acidic residues" evidence="1">
    <location>
        <begin position="168"/>
        <end position="184"/>
    </location>
</feature>
<keyword evidence="2" id="KW-1133">Transmembrane helix</keyword>
<feature type="compositionally biased region" description="Basic and acidic residues" evidence="1">
    <location>
        <begin position="238"/>
        <end position="254"/>
    </location>
</feature>
<dbReference type="AlphaFoldDB" id="A0A8I5T062"/>
<dbReference type="SUPFAM" id="SSF47923">
    <property type="entry name" value="Ypt/Rab-GAP domain of gyp1p"/>
    <property type="match status" value="1"/>
</dbReference>
<dbReference type="Proteomes" id="UP000001595">
    <property type="component" value="Chromosome 17"/>
</dbReference>
<dbReference type="GeneTree" id="ENSGT00940000162039"/>
<feature type="transmembrane region" description="Helical" evidence="2">
    <location>
        <begin position="435"/>
        <end position="456"/>
    </location>
</feature>
<sequence length="491" mass="54080">MLTRLLRCFLDVKSFGLTLRLWDVLILEGERVLTAMAHASFKIHRKHLMKLSWSTVWEFQERLSQSWALEDNLVLRNLQTSMKELAKKHWDLPPPAELEQSSSRVSRGIGTLCEGDRLALPTPPAQLQELMPSAPLGQKPCPPPAWPDGAVPKAHAEVNQHKGASPEPRAEDCSLRGSEARDEGSQSPGEVRLCSTRKHLSGNSMPQLHTDLHVGGPCFLCCHFEHGSWDSEGASGEPRAEDCCLRGPESRDEGSQSPGEVRLCSTRKHLSGNSMPQLHTDPHVGGPGASQEPRAAGCSLAGPEVQDDGSLSPGEVRLCITWKHLSGNSMPQLHTDPHVRGLCFLRCHFEHSSWDSVSSPSSVDSSPGTTRRTPPSEPTGTTTPGPAWVYDREEALRETPQQQGVPCLQLPLVEEQQCMERAQAAPAQLPHCPRWLLDLVFTAIFFFIYIFCLLGLEKYSVGNLVPSRPLEGRLSMGFLQPQPASSMPWDP</sequence>
<evidence type="ECO:0000313" key="3">
    <source>
        <dbReference type="Ensembl" id="ENSPPYP00000027103.1"/>
    </source>
</evidence>
<dbReference type="Ensembl" id="ENSPPYT00000060089.1">
    <property type="protein sequence ID" value="ENSPPYP00000027103.1"/>
    <property type="gene ID" value="ENSPPYG00000038107.1"/>
</dbReference>
<evidence type="ECO:0008006" key="5">
    <source>
        <dbReference type="Google" id="ProtNLM"/>
    </source>
</evidence>
<proteinExistence type="predicted"/>